<accession>A0A9D4C764</accession>
<reference evidence="1" key="2">
    <citation type="submission" date="2020-11" db="EMBL/GenBank/DDBJ databases">
        <authorList>
            <person name="McCartney M.A."/>
            <person name="Auch B."/>
            <person name="Kono T."/>
            <person name="Mallez S."/>
            <person name="Becker A."/>
            <person name="Gohl D.M."/>
            <person name="Silverstein K.A.T."/>
            <person name="Koren S."/>
            <person name="Bechman K.B."/>
            <person name="Herman A."/>
            <person name="Abrahante J.E."/>
            <person name="Garbe J."/>
        </authorList>
    </citation>
    <scope>NUCLEOTIDE SEQUENCE</scope>
    <source>
        <strain evidence="1">Duluth1</strain>
        <tissue evidence="1">Whole animal</tissue>
    </source>
</reference>
<sequence length="140" mass="15904">MYLVTEPDIQEIKDLLKAPLIAVPGTLSLHQVKIISEGQIAFRNMSCDCEIGIEHKDHEYQSVSLIEEKVKQTYIGTYNRTKGLKRSTDTKVNECQKRRKTASNGIKIQQPLPKEIQTKCTRNNNVVPNLAQTKGNLIRK</sequence>
<proteinExistence type="predicted"/>
<protein>
    <submittedName>
        <fullName evidence="1">Uncharacterized protein</fullName>
    </submittedName>
</protein>
<evidence type="ECO:0000313" key="2">
    <source>
        <dbReference type="Proteomes" id="UP000828390"/>
    </source>
</evidence>
<organism evidence="1 2">
    <name type="scientific">Dreissena polymorpha</name>
    <name type="common">Zebra mussel</name>
    <name type="synonym">Mytilus polymorpha</name>
    <dbReference type="NCBI Taxonomy" id="45954"/>
    <lineage>
        <taxon>Eukaryota</taxon>
        <taxon>Metazoa</taxon>
        <taxon>Spiralia</taxon>
        <taxon>Lophotrochozoa</taxon>
        <taxon>Mollusca</taxon>
        <taxon>Bivalvia</taxon>
        <taxon>Autobranchia</taxon>
        <taxon>Heteroconchia</taxon>
        <taxon>Euheterodonta</taxon>
        <taxon>Imparidentia</taxon>
        <taxon>Neoheterodontei</taxon>
        <taxon>Myida</taxon>
        <taxon>Dreissenoidea</taxon>
        <taxon>Dreissenidae</taxon>
        <taxon>Dreissena</taxon>
    </lineage>
</organism>
<comment type="caution">
    <text evidence="1">The sequence shown here is derived from an EMBL/GenBank/DDBJ whole genome shotgun (WGS) entry which is preliminary data.</text>
</comment>
<dbReference type="EMBL" id="JAIWYP010000013">
    <property type="protein sequence ID" value="KAH3718359.1"/>
    <property type="molecule type" value="Genomic_DNA"/>
</dbReference>
<keyword evidence="2" id="KW-1185">Reference proteome</keyword>
<name>A0A9D4C764_DREPO</name>
<reference evidence="1" key="1">
    <citation type="journal article" date="2019" name="bioRxiv">
        <title>The Genome of the Zebra Mussel, Dreissena polymorpha: A Resource for Invasive Species Research.</title>
        <authorList>
            <person name="McCartney M.A."/>
            <person name="Auch B."/>
            <person name="Kono T."/>
            <person name="Mallez S."/>
            <person name="Zhang Y."/>
            <person name="Obille A."/>
            <person name="Becker A."/>
            <person name="Abrahante J.E."/>
            <person name="Garbe J."/>
            <person name="Badalamenti J.P."/>
            <person name="Herman A."/>
            <person name="Mangelson H."/>
            <person name="Liachko I."/>
            <person name="Sullivan S."/>
            <person name="Sone E.D."/>
            <person name="Koren S."/>
            <person name="Silverstein K.A.T."/>
            <person name="Beckman K.B."/>
            <person name="Gohl D.M."/>
        </authorList>
    </citation>
    <scope>NUCLEOTIDE SEQUENCE</scope>
    <source>
        <strain evidence="1">Duluth1</strain>
        <tissue evidence="1">Whole animal</tissue>
    </source>
</reference>
<gene>
    <name evidence="1" type="ORF">DPMN_061162</name>
</gene>
<dbReference type="AlphaFoldDB" id="A0A9D4C764"/>
<evidence type="ECO:0000313" key="1">
    <source>
        <dbReference type="EMBL" id="KAH3718359.1"/>
    </source>
</evidence>
<dbReference type="Proteomes" id="UP000828390">
    <property type="component" value="Unassembled WGS sequence"/>
</dbReference>